<dbReference type="AlphaFoldDB" id="A0A8B8EWY9"/>
<dbReference type="InterPro" id="IPR051771">
    <property type="entry name" value="FAM167_domain"/>
</dbReference>
<reference evidence="2" key="1">
    <citation type="submission" date="2024-06" db="UniProtKB">
        <authorList>
            <consortium name="RefSeq"/>
        </authorList>
    </citation>
    <scope>NUCLEOTIDE SEQUENCE [LARGE SCALE GENOMIC DNA]</scope>
    <source>
        <tissue evidence="4">Whole sample</tissue>
    </source>
</reference>
<evidence type="ECO:0000256" key="1">
    <source>
        <dbReference type="ARBA" id="ARBA00005489"/>
    </source>
</evidence>
<evidence type="ECO:0000313" key="3">
    <source>
        <dbReference type="RefSeq" id="XP_022344086.1"/>
    </source>
</evidence>
<dbReference type="Pfam" id="PF11652">
    <property type="entry name" value="FAM167"/>
    <property type="match status" value="1"/>
</dbReference>
<dbReference type="RefSeq" id="XP_022344086.1">
    <property type="nucleotide sequence ID" value="XM_022488378.1"/>
</dbReference>
<dbReference type="PANTHER" id="PTHR32289:SF1">
    <property type="entry name" value="PROTEIN FAM167A-LIKE"/>
    <property type="match status" value="1"/>
</dbReference>
<protein>
    <submittedName>
        <fullName evidence="3 4">Protein FAM167A-like</fullName>
    </submittedName>
</protein>
<accession>A0A8B8EWY9</accession>
<evidence type="ECO:0000313" key="4">
    <source>
        <dbReference type="RefSeq" id="XP_022344097.1"/>
    </source>
</evidence>
<organism evidence="2 6">
    <name type="scientific">Crassostrea virginica</name>
    <name type="common">Eastern oyster</name>
    <dbReference type="NCBI Taxonomy" id="6565"/>
    <lineage>
        <taxon>Eukaryota</taxon>
        <taxon>Metazoa</taxon>
        <taxon>Spiralia</taxon>
        <taxon>Lophotrochozoa</taxon>
        <taxon>Mollusca</taxon>
        <taxon>Bivalvia</taxon>
        <taxon>Autobranchia</taxon>
        <taxon>Pteriomorphia</taxon>
        <taxon>Ostreida</taxon>
        <taxon>Ostreoidea</taxon>
        <taxon>Ostreidae</taxon>
        <taxon>Crassostrea</taxon>
    </lineage>
</organism>
<dbReference type="RefSeq" id="XP_022344108.1">
    <property type="nucleotide sequence ID" value="XM_022488400.1"/>
</dbReference>
<proteinExistence type="inferred from homology"/>
<dbReference type="KEGG" id="cvn:111137110"/>
<evidence type="ECO:0000313" key="5">
    <source>
        <dbReference type="RefSeq" id="XP_022344108.1"/>
    </source>
</evidence>
<reference evidence="3 5" key="2">
    <citation type="submission" date="2025-04" db="UniProtKB">
        <authorList>
            <consortium name="RefSeq"/>
        </authorList>
    </citation>
    <scope>IDENTIFICATION</scope>
    <source>
        <tissue evidence="3 5">Whole sample</tissue>
    </source>
</reference>
<evidence type="ECO:0000313" key="6">
    <source>
        <dbReference type="RefSeq" id="XP_022344118.1"/>
    </source>
</evidence>
<dbReference type="Proteomes" id="UP000694844">
    <property type="component" value="Chromosome 1"/>
</dbReference>
<dbReference type="GeneID" id="111137110"/>
<dbReference type="OrthoDB" id="5965452at2759"/>
<dbReference type="RefSeq" id="XP_022344118.1">
    <property type="nucleotide sequence ID" value="XM_022488410.1"/>
</dbReference>
<sequence length="204" mass="23736">MSKIKEVRRPTLAVIDEHALPEIYVTPDIEVENPRKLLDENDNVYSHLNLLKEKTAQLNLSTRRPSFVTWRNECLDDSGRRIKAKLPNVRGDNSINQNELTLDKRIDNIDGALVWIKQELQAMRTQDQDIARKLLSLRHEMHALKLQWSCDDHQDMLDEAQCDLQEMHELQDICDTPLDSVQPHPLKQIGVTKMNLNARRFSIL</sequence>
<evidence type="ECO:0000313" key="2">
    <source>
        <dbReference type="Proteomes" id="UP000694844"/>
    </source>
</evidence>
<dbReference type="InterPro" id="IPR024280">
    <property type="entry name" value="FAM167"/>
</dbReference>
<keyword evidence="2" id="KW-1185">Reference proteome</keyword>
<dbReference type="PANTHER" id="PTHR32289">
    <property type="entry name" value="PROTEIN FAM167A"/>
    <property type="match status" value="1"/>
</dbReference>
<comment type="similarity">
    <text evidence="1">Belongs to the FAM167 (SEC) family.</text>
</comment>
<dbReference type="RefSeq" id="XP_022344097.1">
    <property type="nucleotide sequence ID" value="XM_022488389.1"/>
</dbReference>
<gene>
    <name evidence="3 4 5 6" type="primary">LOC111137110</name>
</gene>
<name>A0A8B8EWY9_CRAVI</name>